<evidence type="ECO:0000313" key="3">
    <source>
        <dbReference type="Proteomes" id="UP000799536"/>
    </source>
</evidence>
<reference evidence="2" key="1">
    <citation type="journal article" date="2020" name="Stud. Mycol.">
        <title>101 Dothideomycetes genomes: a test case for predicting lifestyles and emergence of pathogens.</title>
        <authorList>
            <person name="Haridas S."/>
            <person name="Albert R."/>
            <person name="Binder M."/>
            <person name="Bloem J."/>
            <person name="Labutti K."/>
            <person name="Salamov A."/>
            <person name="Andreopoulos B."/>
            <person name="Baker S."/>
            <person name="Barry K."/>
            <person name="Bills G."/>
            <person name="Bluhm B."/>
            <person name="Cannon C."/>
            <person name="Castanera R."/>
            <person name="Culley D."/>
            <person name="Daum C."/>
            <person name="Ezra D."/>
            <person name="Gonzalez J."/>
            <person name="Henrissat B."/>
            <person name="Kuo A."/>
            <person name="Liang C."/>
            <person name="Lipzen A."/>
            <person name="Lutzoni F."/>
            <person name="Magnuson J."/>
            <person name="Mondo S."/>
            <person name="Nolan M."/>
            <person name="Ohm R."/>
            <person name="Pangilinan J."/>
            <person name="Park H.-J."/>
            <person name="Ramirez L."/>
            <person name="Alfaro M."/>
            <person name="Sun H."/>
            <person name="Tritt A."/>
            <person name="Yoshinaga Y."/>
            <person name="Zwiers L.-H."/>
            <person name="Turgeon B."/>
            <person name="Goodwin S."/>
            <person name="Spatafora J."/>
            <person name="Crous P."/>
            <person name="Grigoriev I."/>
        </authorList>
    </citation>
    <scope>NUCLEOTIDE SEQUENCE</scope>
    <source>
        <strain evidence="2">ATCC 74209</strain>
    </source>
</reference>
<comment type="caution">
    <text evidence="2">The sequence shown here is derived from an EMBL/GenBank/DDBJ whole genome shotgun (WGS) entry which is preliminary data.</text>
</comment>
<name>A0A9P4MP71_9PLEO</name>
<proteinExistence type="predicted"/>
<evidence type="ECO:0000256" key="1">
    <source>
        <dbReference type="SAM" id="Phobius"/>
    </source>
</evidence>
<accession>A0A9P4MP71</accession>
<keyword evidence="1" id="KW-0812">Transmembrane</keyword>
<gene>
    <name evidence="2" type="ORF">GQ43DRAFT_184194</name>
</gene>
<dbReference type="EMBL" id="ML994185">
    <property type="protein sequence ID" value="KAF2197931.1"/>
    <property type="molecule type" value="Genomic_DNA"/>
</dbReference>
<keyword evidence="3" id="KW-1185">Reference proteome</keyword>
<sequence length="104" mass="11338">MQNQSSTESSVPGMEGVGQGVILAKSVFSTLVGSISFKPPLSTFKLFLCPFIFIPLSLIPISFECLYCISLDRIPERHYSCNEPAGPQNATMYQGPIPGRLNII</sequence>
<keyword evidence="1" id="KW-0472">Membrane</keyword>
<dbReference type="AlphaFoldDB" id="A0A9P4MP71"/>
<protein>
    <submittedName>
        <fullName evidence="2">Uncharacterized protein</fullName>
    </submittedName>
</protein>
<feature type="transmembrane region" description="Helical" evidence="1">
    <location>
        <begin position="44"/>
        <end position="69"/>
    </location>
</feature>
<evidence type="ECO:0000313" key="2">
    <source>
        <dbReference type="EMBL" id="KAF2197931.1"/>
    </source>
</evidence>
<keyword evidence="1" id="KW-1133">Transmembrane helix</keyword>
<dbReference type="Proteomes" id="UP000799536">
    <property type="component" value="Unassembled WGS sequence"/>
</dbReference>
<organism evidence="2 3">
    <name type="scientific">Delitschia confertaspora ATCC 74209</name>
    <dbReference type="NCBI Taxonomy" id="1513339"/>
    <lineage>
        <taxon>Eukaryota</taxon>
        <taxon>Fungi</taxon>
        <taxon>Dikarya</taxon>
        <taxon>Ascomycota</taxon>
        <taxon>Pezizomycotina</taxon>
        <taxon>Dothideomycetes</taxon>
        <taxon>Pleosporomycetidae</taxon>
        <taxon>Pleosporales</taxon>
        <taxon>Delitschiaceae</taxon>
        <taxon>Delitschia</taxon>
    </lineage>
</organism>